<comment type="caution">
    <text evidence="2">The sequence shown here is derived from an EMBL/GenBank/DDBJ whole genome shotgun (WGS) entry which is preliminary data.</text>
</comment>
<gene>
    <name evidence="2" type="ORF">EGW08_013643</name>
</gene>
<proteinExistence type="predicted"/>
<dbReference type="EMBL" id="RQTK01000500">
    <property type="protein sequence ID" value="RUS78608.1"/>
    <property type="molecule type" value="Genomic_DNA"/>
</dbReference>
<name>A0A433TAL5_ELYCH</name>
<organism evidence="2 3">
    <name type="scientific">Elysia chlorotica</name>
    <name type="common">Eastern emerald elysia</name>
    <name type="synonym">Sea slug</name>
    <dbReference type="NCBI Taxonomy" id="188477"/>
    <lineage>
        <taxon>Eukaryota</taxon>
        <taxon>Metazoa</taxon>
        <taxon>Spiralia</taxon>
        <taxon>Lophotrochozoa</taxon>
        <taxon>Mollusca</taxon>
        <taxon>Gastropoda</taxon>
        <taxon>Heterobranchia</taxon>
        <taxon>Euthyneura</taxon>
        <taxon>Panpulmonata</taxon>
        <taxon>Sacoglossa</taxon>
        <taxon>Placobranchoidea</taxon>
        <taxon>Plakobranchidae</taxon>
        <taxon>Elysia</taxon>
    </lineage>
</organism>
<feature type="region of interest" description="Disordered" evidence="1">
    <location>
        <begin position="172"/>
        <end position="203"/>
    </location>
</feature>
<reference evidence="2 3" key="1">
    <citation type="submission" date="2019-01" db="EMBL/GenBank/DDBJ databases">
        <title>A draft genome assembly of the solar-powered sea slug Elysia chlorotica.</title>
        <authorList>
            <person name="Cai H."/>
            <person name="Li Q."/>
            <person name="Fang X."/>
            <person name="Li J."/>
            <person name="Curtis N.E."/>
            <person name="Altenburger A."/>
            <person name="Shibata T."/>
            <person name="Feng M."/>
            <person name="Maeda T."/>
            <person name="Schwartz J.A."/>
            <person name="Shigenobu S."/>
            <person name="Lundholm N."/>
            <person name="Nishiyama T."/>
            <person name="Yang H."/>
            <person name="Hasebe M."/>
            <person name="Li S."/>
            <person name="Pierce S.K."/>
            <person name="Wang J."/>
        </authorList>
    </citation>
    <scope>NUCLEOTIDE SEQUENCE [LARGE SCALE GENOMIC DNA]</scope>
    <source>
        <strain evidence="2">EC2010</strain>
        <tissue evidence="2">Whole organism of an adult</tissue>
    </source>
</reference>
<keyword evidence="3" id="KW-1185">Reference proteome</keyword>
<dbReference type="AlphaFoldDB" id="A0A433TAL5"/>
<feature type="region of interest" description="Disordered" evidence="1">
    <location>
        <begin position="26"/>
        <end position="51"/>
    </location>
</feature>
<accession>A0A433TAL5</accession>
<feature type="compositionally biased region" description="Basic and acidic residues" evidence="1">
    <location>
        <begin position="26"/>
        <end position="41"/>
    </location>
</feature>
<evidence type="ECO:0000313" key="2">
    <source>
        <dbReference type="EMBL" id="RUS78608.1"/>
    </source>
</evidence>
<dbReference type="Proteomes" id="UP000271974">
    <property type="component" value="Unassembled WGS sequence"/>
</dbReference>
<evidence type="ECO:0000313" key="3">
    <source>
        <dbReference type="Proteomes" id="UP000271974"/>
    </source>
</evidence>
<sequence length="203" mass="22748">MVPRLTSDNFMCRYTQNRAEIQRTKVDKQICRPLDPNRDSPDPETNDPPLNAIIHHSEQTSQHPCHSNYAERKLPLGVNASQHRPRTSGTAASGCPAVSQYRLRMRGPASPGPPTPRTWAPRTDRVTPTWRSARGIVLTQVVKTELRFNSSISLTKQTWRIAWHHTQGRRAGDFAPDLTPMARKAKSRRKTSSADSGGPVDQP</sequence>
<protein>
    <submittedName>
        <fullName evidence="2">Uncharacterized protein</fullName>
    </submittedName>
</protein>
<evidence type="ECO:0000256" key="1">
    <source>
        <dbReference type="SAM" id="MobiDB-lite"/>
    </source>
</evidence>